<protein>
    <submittedName>
        <fullName evidence="2">Uncharacterized protein</fullName>
    </submittedName>
</protein>
<dbReference type="OrthoDB" id="1937859at2759"/>
<name>A0A8S0SQ80_OLEEU</name>
<feature type="region of interest" description="Disordered" evidence="1">
    <location>
        <begin position="178"/>
        <end position="224"/>
    </location>
</feature>
<feature type="region of interest" description="Disordered" evidence="1">
    <location>
        <begin position="125"/>
        <end position="164"/>
    </location>
</feature>
<organism evidence="2 3">
    <name type="scientific">Olea europaea subsp. europaea</name>
    <dbReference type="NCBI Taxonomy" id="158383"/>
    <lineage>
        <taxon>Eukaryota</taxon>
        <taxon>Viridiplantae</taxon>
        <taxon>Streptophyta</taxon>
        <taxon>Embryophyta</taxon>
        <taxon>Tracheophyta</taxon>
        <taxon>Spermatophyta</taxon>
        <taxon>Magnoliopsida</taxon>
        <taxon>eudicotyledons</taxon>
        <taxon>Gunneridae</taxon>
        <taxon>Pentapetalae</taxon>
        <taxon>asterids</taxon>
        <taxon>lamiids</taxon>
        <taxon>Lamiales</taxon>
        <taxon>Oleaceae</taxon>
        <taxon>Oleeae</taxon>
        <taxon>Olea</taxon>
    </lineage>
</organism>
<evidence type="ECO:0000313" key="2">
    <source>
        <dbReference type="EMBL" id="CAA2995122.1"/>
    </source>
</evidence>
<evidence type="ECO:0000313" key="3">
    <source>
        <dbReference type="Proteomes" id="UP000594638"/>
    </source>
</evidence>
<feature type="compositionally biased region" description="Basic residues" evidence="1">
    <location>
        <begin position="138"/>
        <end position="150"/>
    </location>
</feature>
<keyword evidence="3" id="KW-1185">Reference proteome</keyword>
<proteinExistence type="predicted"/>
<dbReference type="PANTHER" id="PTHR31903:SF4">
    <property type="entry name" value="OS11G0490300 PROTEIN"/>
    <property type="match status" value="1"/>
</dbReference>
<gene>
    <name evidence="2" type="ORF">OLEA9_A079147</name>
</gene>
<sequence>MRNKGKVHPLIASSSSSSYSASKEVSSVLKLLPAVILALISVLSFEDREVLAYMINRSLKLTNTPVFSAGEKKIKKSPANGHGHKPPASFDCECFDCYTSFWSRWDSSPNRELIHQAIEAFEEHLNTGEQSRKSNNGKNRKKEKLGRRKSEKIANGVGVHDFPATEGKSERVVSLLPMSETEVSAPKEDDEVAESEESEVKDVVVPKEEEEVVASPPSTAVDRSHKGLARKVLPDVLGLFNSRLWGLWNPNV</sequence>
<feature type="compositionally biased region" description="Acidic residues" evidence="1">
    <location>
        <begin position="188"/>
        <end position="197"/>
    </location>
</feature>
<dbReference type="PANTHER" id="PTHR31903">
    <property type="entry name" value="F12F1.11-RELATED"/>
    <property type="match status" value="1"/>
</dbReference>
<comment type="caution">
    <text evidence="2">The sequence shown here is derived from an EMBL/GenBank/DDBJ whole genome shotgun (WGS) entry which is preliminary data.</text>
</comment>
<dbReference type="Gramene" id="OE9A079147T1">
    <property type="protein sequence ID" value="OE9A079147C1"/>
    <property type="gene ID" value="OE9A079147"/>
</dbReference>
<feature type="compositionally biased region" description="Basic and acidic residues" evidence="1">
    <location>
        <begin position="198"/>
        <end position="207"/>
    </location>
</feature>
<evidence type="ECO:0000256" key="1">
    <source>
        <dbReference type="SAM" id="MobiDB-lite"/>
    </source>
</evidence>
<dbReference type="Proteomes" id="UP000594638">
    <property type="component" value="Unassembled WGS sequence"/>
</dbReference>
<accession>A0A8S0SQ80</accession>
<dbReference type="AlphaFoldDB" id="A0A8S0SQ80"/>
<reference evidence="2 3" key="1">
    <citation type="submission" date="2019-12" db="EMBL/GenBank/DDBJ databases">
        <authorList>
            <person name="Alioto T."/>
            <person name="Alioto T."/>
            <person name="Gomez Garrido J."/>
        </authorList>
    </citation>
    <scope>NUCLEOTIDE SEQUENCE [LARGE SCALE GENOMIC DNA]</scope>
</reference>
<dbReference type="EMBL" id="CACTIH010005490">
    <property type="protein sequence ID" value="CAA2995122.1"/>
    <property type="molecule type" value="Genomic_DNA"/>
</dbReference>